<dbReference type="PRINTS" id="PR01009">
    <property type="entry name" value="FLGMRINGFLIF"/>
</dbReference>
<evidence type="ECO:0000256" key="3">
    <source>
        <dbReference type="ARBA" id="ARBA00004651"/>
    </source>
</evidence>
<evidence type="ECO:0000313" key="17">
    <source>
        <dbReference type="Proteomes" id="UP001595904"/>
    </source>
</evidence>
<dbReference type="EMBL" id="JBHSDU010000014">
    <property type="protein sequence ID" value="MFC4312692.1"/>
    <property type="molecule type" value="Genomic_DNA"/>
</dbReference>
<reference evidence="17" key="1">
    <citation type="journal article" date="2019" name="Int. J. Syst. Evol. Microbiol.">
        <title>The Global Catalogue of Microorganisms (GCM) 10K type strain sequencing project: providing services to taxonomists for standard genome sequencing and annotation.</title>
        <authorList>
            <consortium name="The Broad Institute Genomics Platform"/>
            <consortium name="The Broad Institute Genome Sequencing Center for Infectious Disease"/>
            <person name="Wu L."/>
            <person name="Ma J."/>
        </authorList>
    </citation>
    <scope>NUCLEOTIDE SEQUENCE [LARGE SCALE GENOMIC DNA]</scope>
    <source>
        <strain evidence="17">CGMCC 1.10759</strain>
    </source>
</reference>
<keyword evidence="8 13" id="KW-1133">Transmembrane helix</keyword>
<dbReference type="NCBIfam" id="TIGR00206">
    <property type="entry name" value="fliF"/>
    <property type="match status" value="1"/>
</dbReference>
<evidence type="ECO:0000256" key="4">
    <source>
        <dbReference type="ARBA" id="ARBA00007971"/>
    </source>
</evidence>
<evidence type="ECO:0000259" key="15">
    <source>
        <dbReference type="Pfam" id="PF08345"/>
    </source>
</evidence>
<comment type="subunit">
    <text evidence="11">The basal body constitutes a major portion of the flagellar organelle and consists of four rings (L,P,S, and M) mounted on a central rod. The M ring is integral to the inner membrane of the cell and may be connected to the flagellar rod via the S ring. The S (supramembrane ring) lies just distal to the M ring. The L and P rings lie in the outer membrane and the periplasmic space, respectively.</text>
</comment>
<gene>
    <name evidence="16" type="primary">fliF</name>
    <name evidence="16" type="ORF">ACFPN2_26645</name>
</gene>
<dbReference type="RefSeq" id="WP_380602308.1">
    <property type="nucleotide sequence ID" value="NZ_JBHSDU010000014.1"/>
</dbReference>
<keyword evidence="10 12" id="KW-0975">Bacterial flagellum</keyword>
<dbReference type="Proteomes" id="UP001595904">
    <property type="component" value="Unassembled WGS sequence"/>
</dbReference>
<keyword evidence="16" id="KW-0966">Cell projection</keyword>
<keyword evidence="9 13" id="KW-0472">Membrane</keyword>
<dbReference type="Gene3D" id="3.30.300.30">
    <property type="match status" value="1"/>
</dbReference>
<evidence type="ECO:0000256" key="13">
    <source>
        <dbReference type="SAM" id="Phobius"/>
    </source>
</evidence>
<accession>A0ABV8T026</accession>
<evidence type="ECO:0000256" key="9">
    <source>
        <dbReference type="ARBA" id="ARBA00023136"/>
    </source>
</evidence>
<dbReference type="InterPro" id="IPR006182">
    <property type="entry name" value="FliF_N_dom"/>
</dbReference>
<evidence type="ECO:0000256" key="11">
    <source>
        <dbReference type="ARBA" id="ARBA00025936"/>
    </source>
</evidence>
<proteinExistence type="inferred from homology"/>
<dbReference type="InterPro" id="IPR043427">
    <property type="entry name" value="YscJ/FliF"/>
</dbReference>
<comment type="caution">
    <text evidence="16">The sequence shown here is derived from an EMBL/GenBank/DDBJ whole genome shotgun (WGS) entry which is preliminary data.</text>
</comment>
<dbReference type="InterPro" id="IPR045851">
    <property type="entry name" value="AMP-bd_C_sf"/>
</dbReference>
<keyword evidence="16" id="KW-0969">Cilium</keyword>
<name>A0ABV8T026_9GAMM</name>
<feature type="transmembrane region" description="Helical" evidence="13">
    <location>
        <begin position="429"/>
        <end position="450"/>
    </location>
</feature>
<dbReference type="PIRSF" id="PIRSF004862">
    <property type="entry name" value="FliF"/>
    <property type="match status" value="1"/>
</dbReference>
<evidence type="ECO:0000256" key="5">
    <source>
        <dbReference type="ARBA" id="ARBA00017949"/>
    </source>
</evidence>
<dbReference type="Pfam" id="PF08345">
    <property type="entry name" value="YscJ_FliF_C"/>
    <property type="match status" value="1"/>
</dbReference>
<dbReference type="PANTHER" id="PTHR30046:SF0">
    <property type="entry name" value="FLAGELLAR M-RING PROTEIN"/>
    <property type="match status" value="1"/>
</dbReference>
<evidence type="ECO:0000256" key="10">
    <source>
        <dbReference type="ARBA" id="ARBA00023143"/>
    </source>
</evidence>
<keyword evidence="16" id="KW-0282">Flagellum</keyword>
<evidence type="ECO:0000256" key="2">
    <source>
        <dbReference type="ARBA" id="ARBA00004117"/>
    </source>
</evidence>
<evidence type="ECO:0000256" key="12">
    <source>
        <dbReference type="PIRNR" id="PIRNR004862"/>
    </source>
</evidence>
<evidence type="ECO:0000256" key="6">
    <source>
        <dbReference type="ARBA" id="ARBA00022475"/>
    </source>
</evidence>
<protein>
    <recommendedName>
        <fullName evidence="5 12">Flagellar M-ring protein</fullName>
    </recommendedName>
</protein>
<evidence type="ECO:0000313" key="16">
    <source>
        <dbReference type="EMBL" id="MFC4312692.1"/>
    </source>
</evidence>
<dbReference type="InterPro" id="IPR013556">
    <property type="entry name" value="Flag_M-ring_C"/>
</dbReference>
<feature type="transmembrane region" description="Helical" evidence="13">
    <location>
        <begin position="12"/>
        <end position="36"/>
    </location>
</feature>
<evidence type="ECO:0000256" key="1">
    <source>
        <dbReference type="ARBA" id="ARBA00003820"/>
    </source>
</evidence>
<evidence type="ECO:0000256" key="7">
    <source>
        <dbReference type="ARBA" id="ARBA00022692"/>
    </source>
</evidence>
<dbReference type="Pfam" id="PF01514">
    <property type="entry name" value="YscJ_FliF"/>
    <property type="match status" value="1"/>
</dbReference>
<dbReference type="InterPro" id="IPR000067">
    <property type="entry name" value="FlgMring_FliF"/>
</dbReference>
<keyword evidence="17" id="KW-1185">Reference proteome</keyword>
<comment type="function">
    <text evidence="1 12">The M ring may be actively involved in energy transduction.</text>
</comment>
<feature type="domain" description="Flagellar M-ring N-terminal" evidence="14">
    <location>
        <begin position="41"/>
        <end position="212"/>
    </location>
</feature>
<keyword evidence="7 13" id="KW-0812">Transmembrane</keyword>
<keyword evidence="6" id="KW-1003">Cell membrane</keyword>
<feature type="domain" description="Flagellar M-ring C-terminal" evidence="15">
    <location>
        <begin position="246"/>
        <end position="386"/>
    </location>
</feature>
<comment type="subcellular location">
    <subcellularLocation>
        <location evidence="2 12">Bacterial flagellum basal body</location>
    </subcellularLocation>
    <subcellularLocation>
        <location evidence="3">Cell membrane</location>
        <topology evidence="3">Multi-pass membrane protein</topology>
    </subcellularLocation>
</comment>
<evidence type="ECO:0000256" key="8">
    <source>
        <dbReference type="ARBA" id="ARBA00022989"/>
    </source>
</evidence>
<organism evidence="16 17">
    <name type="scientific">Steroidobacter flavus</name>
    <dbReference type="NCBI Taxonomy" id="1842136"/>
    <lineage>
        <taxon>Bacteria</taxon>
        <taxon>Pseudomonadati</taxon>
        <taxon>Pseudomonadota</taxon>
        <taxon>Gammaproteobacteria</taxon>
        <taxon>Steroidobacterales</taxon>
        <taxon>Steroidobacteraceae</taxon>
        <taxon>Steroidobacter</taxon>
    </lineage>
</organism>
<sequence>MSSRMSALWNSWGRGGQVAAIGAAVIVLGLILWIGFRAMHEDYGVLFTDLTESDASAIVKQLKKDKVPYRLADNGTTVQVPAEQVHDVRLTVMSGDLPLSGGVGFEIFDKQGLGATEHSQKVSYQRALQGELARTIATMNNVRQVRVHLVMPESTLFTRDRQQASAAVAITLEQGASLDRQQILGVQRLVAASVAGLEASRVVITDQRGVSLAAADSGGAAGVADARLQVKRDIEDYMTHKIVRLLDSAFGPGQAIVSVDVSLNFDATKTTIQDLLPAEDADGAGRIVRRRQVTGSSTPAPMWTNATTEAAAAAAPRTPSSTTEVEYEYGRRIDEVIAAPGALSRLNVGVIVPGEVSDEKRARISELVRVAAGIDSTRGDAVSVQPLSQIGAAATASDAVPVEANDDAAVSARAAAPDDAKRTSINTTVALGALAGLVIALLAAVLFMHFGRRSLSAREREQLLEDLRHSLGGTQPVTGRSHS</sequence>
<evidence type="ECO:0000259" key="14">
    <source>
        <dbReference type="Pfam" id="PF01514"/>
    </source>
</evidence>
<comment type="similarity">
    <text evidence="4 12">Belongs to the FliF family.</text>
</comment>
<dbReference type="PANTHER" id="PTHR30046">
    <property type="entry name" value="FLAGELLAR M-RING PROTEIN"/>
    <property type="match status" value="1"/>
</dbReference>